<name>A0ABX1W4V6_9SPHI</name>
<organism evidence="3 4">
    <name type="scientific">Mucilaginibacter humi</name>
    <dbReference type="NCBI Taxonomy" id="2732510"/>
    <lineage>
        <taxon>Bacteria</taxon>
        <taxon>Pseudomonadati</taxon>
        <taxon>Bacteroidota</taxon>
        <taxon>Sphingobacteriia</taxon>
        <taxon>Sphingobacteriales</taxon>
        <taxon>Sphingobacteriaceae</taxon>
        <taxon>Mucilaginibacter</taxon>
    </lineage>
</organism>
<protein>
    <submittedName>
        <fullName evidence="3">PorT family protein</fullName>
    </submittedName>
</protein>
<feature type="chain" id="PRO_5046521962" evidence="1">
    <location>
        <begin position="20"/>
        <end position="276"/>
    </location>
</feature>
<feature type="domain" description="Outer membrane protein beta-barrel" evidence="2">
    <location>
        <begin position="71"/>
        <end position="252"/>
    </location>
</feature>
<evidence type="ECO:0000313" key="3">
    <source>
        <dbReference type="EMBL" id="NNU34324.1"/>
    </source>
</evidence>
<sequence length="276" mass="31106">MKRLIIATLLCGVTSLGLAQKTTTTTVTTTTINGSDTTKTTSTTTNRTKVTFGSDFRAKRDSLRHDRKRSGFNFGLTFSRFDLGLTTLIDNGSFTLSPANDFLSYRSWKSSNVGFDLVQFGYRFTPNFKIYLSGGFDWTLIRLRKDITIQRDAPVLTYVNDPIHYSKNRFGATYVRIPLSFEIRSKEYSDGKRARFVFGPEAGILTGARVKQISEEKGKQKLDDDYHFAKVRYGAFARLGYGGAGFYAKYYFNDMFENSPAQKGLKNFAVGVTFGF</sequence>
<keyword evidence="4" id="KW-1185">Reference proteome</keyword>
<dbReference type="InterPro" id="IPR025665">
    <property type="entry name" value="Beta-barrel_OMP_2"/>
</dbReference>
<accession>A0ABX1W4V6</accession>
<dbReference type="RefSeq" id="WP_175270006.1">
    <property type="nucleotide sequence ID" value="NZ_JABFCR010000040.1"/>
</dbReference>
<keyword evidence="1" id="KW-0732">Signal</keyword>
<dbReference type="Proteomes" id="UP000566071">
    <property type="component" value="Unassembled WGS sequence"/>
</dbReference>
<feature type="signal peptide" evidence="1">
    <location>
        <begin position="1"/>
        <end position="19"/>
    </location>
</feature>
<gene>
    <name evidence="3" type="ORF">HK413_09505</name>
</gene>
<comment type="caution">
    <text evidence="3">The sequence shown here is derived from an EMBL/GenBank/DDBJ whole genome shotgun (WGS) entry which is preliminary data.</text>
</comment>
<reference evidence="3 4" key="1">
    <citation type="submission" date="2020-05" db="EMBL/GenBank/DDBJ databases">
        <authorList>
            <person name="Khan S.A."/>
            <person name="Jeon C.O."/>
            <person name="Chun B.H."/>
        </authorList>
    </citation>
    <scope>NUCLEOTIDE SEQUENCE [LARGE SCALE GENOMIC DNA]</scope>
    <source>
        <strain evidence="3 4">S1162</strain>
    </source>
</reference>
<evidence type="ECO:0000259" key="2">
    <source>
        <dbReference type="Pfam" id="PF13568"/>
    </source>
</evidence>
<proteinExistence type="predicted"/>
<evidence type="ECO:0000256" key="1">
    <source>
        <dbReference type="SAM" id="SignalP"/>
    </source>
</evidence>
<dbReference type="Pfam" id="PF13568">
    <property type="entry name" value="OMP_b-brl_2"/>
    <property type="match status" value="1"/>
</dbReference>
<evidence type="ECO:0000313" key="4">
    <source>
        <dbReference type="Proteomes" id="UP000566071"/>
    </source>
</evidence>
<dbReference type="EMBL" id="JABFCR010000040">
    <property type="protein sequence ID" value="NNU34324.1"/>
    <property type="molecule type" value="Genomic_DNA"/>
</dbReference>